<dbReference type="EMBL" id="JAPWTJ010002419">
    <property type="protein sequence ID" value="KAJ8966193.1"/>
    <property type="molecule type" value="Genomic_DNA"/>
</dbReference>
<comment type="caution">
    <text evidence="1">The sequence shown here is derived from an EMBL/GenBank/DDBJ whole genome shotgun (WGS) entry which is preliminary data.</text>
</comment>
<organism evidence="1 2">
    <name type="scientific">Molorchus minor</name>
    <dbReference type="NCBI Taxonomy" id="1323400"/>
    <lineage>
        <taxon>Eukaryota</taxon>
        <taxon>Metazoa</taxon>
        <taxon>Ecdysozoa</taxon>
        <taxon>Arthropoda</taxon>
        <taxon>Hexapoda</taxon>
        <taxon>Insecta</taxon>
        <taxon>Pterygota</taxon>
        <taxon>Neoptera</taxon>
        <taxon>Endopterygota</taxon>
        <taxon>Coleoptera</taxon>
        <taxon>Polyphaga</taxon>
        <taxon>Cucujiformia</taxon>
        <taxon>Chrysomeloidea</taxon>
        <taxon>Cerambycidae</taxon>
        <taxon>Lamiinae</taxon>
        <taxon>Monochamini</taxon>
        <taxon>Molorchus</taxon>
    </lineage>
</organism>
<name>A0ABQ9IUU4_9CUCU</name>
<evidence type="ECO:0000313" key="2">
    <source>
        <dbReference type="Proteomes" id="UP001162164"/>
    </source>
</evidence>
<reference evidence="1" key="1">
    <citation type="journal article" date="2023" name="Insect Mol. Biol.">
        <title>Genome sequencing provides insights into the evolution of gene families encoding plant cell wall-degrading enzymes in longhorned beetles.</title>
        <authorList>
            <person name="Shin N.R."/>
            <person name="Okamura Y."/>
            <person name="Kirsch R."/>
            <person name="Pauchet Y."/>
        </authorList>
    </citation>
    <scope>NUCLEOTIDE SEQUENCE</scope>
    <source>
        <strain evidence="1">MMC_N1</strain>
    </source>
</reference>
<dbReference type="Proteomes" id="UP001162164">
    <property type="component" value="Unassembled WGS sequence"/>
</dbReference>
<accession>A0ABQ9IUU4</accession>
<sequence length="66" mass="7473">MRVPISVPPAIFDSQYTKENTTVETVGKYSVPNVANLKYYKLFKRNVGNINERAGQLKAHSLVYRG</sequence>
<evidence type="ECO:0000313" key="1">
    <source>
        <dbReference type="EMBL" id="KAJ8966193.1"/>
    </source>
</evidence>
<gene>
    <name evidence="1" type="ORF">NQ317_015413</name>
</gene>
<proteinExistence type="predicted"/>
<protein>
    <submittedName>
        <fullName evidence="1">Uncharacterized protein</fullName>
    </submittedName>
</protein>
<keyword evidence="2" id="KW-1185">Reference proteome</keyword>
<feature type="non-terminal residue" evidence="1">
    <location>
        <position position="66"/>
    </location>
</feature>